<dbReference type="Proteomes" id="UP001228049">
    <property type="component" value="Unassembled WGS sequence"/>
</dbReference>
<keyword evidence="3" id="KW-1185">Reference proteome</keyword>
<dbReference type="EMBL" id="JASDAP010000016">
    <property type="protein sequence ID" value="KAK1890266.1"/>
    <property type="molecule type" value="Genomic_DNA"/>
</dbReference>
<dbReference type="AlphaFoldDB" id="A0AAD9BWY4"/>
<sequence>MKEITDGEQLLSLVHHDVQIHPPPDQFPIWFGPLQTRGEMIDGRQIAAGTERQKENKQKGTGEESQIKTYPLEQTLHQNVLTPTSVRDAARQLMAPDLPQLSSRSFKHAGTEITAPVWAWGQRVVHCRGKHEAGFELQSWESRVANVKVWG</sequence>
<evidence type="ECO:0000313" key="2">
    <source>
        <dbReference type="EMBL" id="KAK1890266.1"/>
    </source>
</evidence>
<proteinExistence type="predicted"/>
<evidence type="ECO:0000256" key="1">
    <source>
        <dbReference type="SAM" id="MobiDB-lite"/>
    </source>
</evidence>
<comment type="caution">
    <text evidence="2">The sequence shown here is derived from an EMBL/GenBank/DDBJ whole genome shotgun (WGS) entry which is preliminary data.</text>
</comment>
<feature type="region of interest" description="Disordered" evidence="1">
    <location>
        <begin position="45"/>
        <end position="66"/>
    </location>
</feature>
<feature type="compositionally biased region" description="Basic and acidic residues" evidence="1">
    <location>
        <begin position="51"/>
        <end position="66"/>
    </location>
</feature>
<protein>
    <submittedName>
        <fullName evidence="2">Uncharacterized protein</fullName>
    </submittedName>
</protein>
<name>A0AAD9BWY4_DISEL</name>
<organism evidence="2 3">
    <name type="scientific">Dissostichus eleginoides</name>
    <name type="common">Patagonian toothfish</name>
    <name type="synonym">Dissostichus amissus</name>
    <dbReference type="NCBI Taxonomy" id="100907"/>
    <lineage>
        <taxon>Eukaryota</taxon>
        <taxon>Metazoa</taxon>
        <taxon>Chordata</taxon>
        <taxon>Craniata</taxon>
        <taxon>Vertebrata</taxon>
        <taxon>Euteleostomi</taxon>
        <taxon>Actinopterygii</taxon>
        <taxon>Neopterygii</taxon>
        <taxon>Teleostei</taxon>
        <taxon>Neoteleostei</taxon>
        <taxon>Acanthomorphata</taxon>
        <taxon>Eupercaria</taxon>
        <taxon>Perciformes</taxon>
        <taxon>Notothenioidei</taxon>
        <taxon>Nototheniidae</taxon>
        <taxon>Dissostichus</taxon>
    </lineage>
</organism>
<reference evidence="2" key="1">
    <citation type="submission" date="2023-04" db="EMBL/GenBank/DDBJ databases">
        <title>Chromosome-level genome of Chaenocephalus aceratus.</title>
        <authorList>
            <person name="Park H."/>
        </authorList>
    </citation>
    <scope>NUCLEOTIDE SEQUENCE</scope>
    <source>
        <strain evidence="2">DE</strain>
        <tissue evidence="2">Muscle</tissue>
    </source>
</reference>
<evidence type="ECO:0000313" key="3">
    <source>
        <dbReference type="Proteomes" id="UP001228049"/>
    </source>
</evidence>
<gene>
    <name evidence="2" type="ORF">KUDE01_014937</name>
</gene>
<accession>A0AAD9BWY4</accession>